<dbReference type="Gene3D" id="2.40.100.10">
    <property type="entry name" value="Cyclophilin-like"/>
    <property type="match status" value="1"/>
</dbReference>
<dbReference type="PROSITE" id="PS50072">
    <property type="entry name" value="CSA_PPIASE_2"/>
    <property type="match status" value="1"/>
</dbReference>
<dbReference type="PRINTS" id="PR00153">
    <property type="entry name" value="CSAPPISMRASE"/>
</dbReference>
<dbReference type="Pfam" id="PF00160">
    <property type="entry name" value="Pro_isomerase"/>
    <property type="match status" value="1"/>
</dbReference>
<dbReference type="InterPro" id="IPR029000">
    <property type="entry name" value="Cyclophilin-like_dom_sf"/>
</dbReference>
<feature type="coiled-coil region" evidence="2">
    <location>
        <begin position="17"/>
        <end position="44"/>
    </location>
</feature>
<keyword evidence="1 4" id="KW-0413">Isomerase</keyword>
<name>A0A0M0J9Q3_9EUKA</name>
<dbReference type="GO" id="GO:0003755">
    <property type="term" value="F:peptidyl-prolyl cis-trans isomerase activity"/>
    <property type="evidence" value="ECO:0007669"/>
    <property type="project" value="UniProtKB-UniRule"/>
</dbReference>
<dbReference type="PANTHER" id="PTHR11071">
    <property type="entry name" value="PEPTIDYL-PROLYL CIS-TRANS ISOMERASE"/>
    <property type="match status" value="1"/>
</dbReference>
<dbReference type="Proteomes" id="UP000037460">
    <property type="component" value="Unassembled WGS sequence"/>
</dbReference>
<dbReference type="AlphaFoldDB" id="A0A0M0J9Q3"/>
<evidence type="ECO:0000256" key="1">
    <source>
        <dbReference type="RuleBase" id="RU363019"/>
    </source>
</evidence>
<evidence type="ECO:0000313" key="5">
    <source>
        <dbReference type="Proteomes" id="UP000037460"/>
    </source>
</evidence>
<dbReference type="GO" id="GO:0006457">
    <property type="term" value="P:protein folding"/>
    <property type="evidence" value="ECO:0007669"/>
    <property type="project" value="TreeGrafter"/>
</dbReference>
<dbReference type="OrthoDB" id="193499at2759"/>
<evidence type="ECO:0000256" key="2">
    <source>
        <dbReference type="SAM" id="Coils"/>
    </source>
</evidence>
<sequence>MNFSSKKRARPNAWKELQRELDERERLEEDNAAKFARIEALQMRSALEDEIDPQKMHAYLDISIGHNQGKDPKLTRGRLIFELFDDIMPRTVEQFHRMLGSEKQPTYVGSSISKIWPGFKCEAGDRTSKVEGSSSGQELVFSRVDQEANWQVPHLNPGVLSLTDAKSSKFNITLRKAEELDGWHAVFGKTVYGFDVLKAISEQGNDNGEPKVPVIITGGGSVPKGTHPREFLKAMEKPKLDEHPEKKVMRYSSTYRHTGLIGH</sequence>
<keyword evidence="5" id="KW-1185">Reference proteome</keyword>
<proteinExistence type="inferred from homology"/>
<reference evidence="5" key="1">
    <citation type="journal article" date="2015" name="PLoS Genet.">
        <title>Genome Sequence and Transcriptome Analyses of Chrysochromulina tobin: Metabolic Tools for Enhanced Algal Fitness in the Prominent Order Prymnesiales (Haptophyceae).</title>
        <authorList>
            <person name="Hovde B.T."/>
            <person name="Deodato C.R."/>
            <person name="Hunsperger H.M."/>
            <person name="Ryken S.A."/>
            <person name="Yost W."/>
            <person name="Jha R.K."/>
            <person name="Patterson J."/>
            <person name="Monnat R.J. Jr."/>
            <person name="Barlow S.B."/>
            <person name="Starkenburg S.R."/>
            <person name="Cattolico R.A."/>
        </authorList>
    </citation>
    <scope>NUCLEOTIDE SEQUENCE</scope>
    <source>
        <strain evidence="5">CCMP291</strain>
    </source>
</reference>
<comment type="similarity">
    <text evidence="1">Belongs to the cyclophilin-type PPIase family.</text>
</comment>
<feature type="domain" description="PPIase cyclophilin-type" evidence="3">
    <location>
        <begin position="77"/>
        <end position="221"/>
    </location>
</feature>
<keyword evidence="1" id="KW-0697">Rotamase</keyword>
<dbReference type="InterPro" id="IPR002130">
    <property type="entry name" value="Cyclophilin-type_PPIase_dom"/>
</dbReference>
<dbReference type="EMBL" id="JWZX01003205">
    <property type="protein sequence ID" value="KOO23301.1"/>
    <property type="molecule type" value="Genomic_DNA"/>
</dbReference>
<keyword evidence="2" id="KW-0175">Coiled coil</keyword>
<dbReference type="SUPFAM" id="SSF50891">
    <property type="entry name" value="Cyclophilin-like"/>
    <property type="match status" value="1"/>
</dbReference>
<dbReference type="GO" id="GO:0016018">
    <property type="term" value="F:cyclosporin A binding"/>
    <property type="evidence" value="ECO:0007669"/>
    <property type="project" value="TreeGrafter"/>
</dbReference>
<organism evidence="4 5">
    <name type="scientific">Chrysochromulina tobinii</name>
    <dbReference type="NCBI Taxonomy" id="1460289"/>
    <lineage>
        <taxon>Eukaryota</taxon>
        <taxon>Haptista</taxon>
        <taxon>Haptophyta</taxon>
        <taxon>Prymnesiophyceae</taxon>
        <taxon>Prymnesiales</taxon>
        <taxon>Chrysochromulinaceae</taxon>
        <taxon>Chrysochromulina</taxon>
    </lineage>
</organism>
<evidence type="ECO:0000259" key="3">
    <source>
        <dbReference type="PROSITE" id="PS50072"/>
    </source>
</evidence>
<gene>
    <name evidence="4" type="ORF">Ctob_000613</name>
</gene>
<comment type="function">
    <text evidence="1">PPIases accelerate the folding of proteins. It catalyzes the cis-trans isomerization of proline imidic peptide bonds in oligopeptides.</text>
</comment>
<evidence type="ECO:0000313" key="4">
    <source>
        <dbReference type="EMBL" id="KOO23301.1"/>
    </source>
</evidence>
<dbReference type="EC" id="5.2.1.8" evidence="1"/>
<comment type="caution">
    <text evidence="4">The sequence shown here is derived from an EMBL/GenBank/DDBJ whole genome shotgun (WGS) entry which is preliminary data.</text>
</comment>
<comment type="catalytic activity">
    <reaction evidence="1">
        <text>[protein]-peptidylproline (omega=180) = [protein]-peptidylproline (omega=0)</text>
        <dbReference type="Rhea" id="RHEA:16237"/>
        <dbReference type="Rhea" id="RHEA-COMP:10747"/>
        <dbReference type="Rhea" id="RHEA-COMP:10748"/>
        <dbReference type="ChEBI" id="CHEBI:83833"/>
        <dbReference type="ChEBI" id="CHEBI:83834"/>
        <dbReference type="EC" id="5.2.1.8"/>
    </reaction>
</comment>
<protein>
    <recommendedName>
        <fullName evidence="1">Peptidyl-prolyl cis-trans isomerase</fullName>
        <shortName evidence="1">PPIase</shortName>
        <ecNumber evidence="1">5.2.1.8</ecNumber>
    </recommendedName>
</protein>
<dbReference type="PANTHER" id="PTHR11071:SF561">
    <property type="entry name" value="PEPTIDYL-PROLYL CIS-TRANS ISOMERASE D-RELATED"/>
    <property type="match status" value="1"/>
</dbReference>
<accession>A0A0M0J9Q3</accession>
<dbReference type="GO" id="GO:0005737">
    <property type="term" value="C:cytoplasm"/>
    <property type="evidence" value="ECO:0007669"/>
    <property type="project" value="TreeGrafter"/>
</dbReference>